<dbReference type="EMBL" id="LPBJ01000047">
    <property type="protein sequence ID" value="KVP97812.1"/>
    <property type="molecule type" value="Genomic_DNA"/>
</dbReference>
<gene>
    <name evidence="1" type="ORF">WJ96_04380</name>
</gene>
<name>A0AAW3MYC9_9BURK</name>
<comment type="caution">
    <text evidence="1">The sequence shown here is derived from an EMBL/GenBank/DDBJ whole genome shotgun (WGS) entry which is preliminary data.</text>
</comment>
<dbReference type="AlphaFoldDB" id="A0AAW3MYC9"/>
<protein>
    <submittedName>
        <fullName evidence="1">Uncharacterized protein</fullName>
    </submittedName>
</protein>
<evidence type="ECO:0000313" key="1">
    <source>
        <dbReference type="EMBL" id="KVP97812.1"/>
    </source>
</evidence>
<reference evidence="1 2" key="1">
    <citation type="submission" date="2015-11" db="EMBL/GenBank/DDBJ databases">
        <title>Expanding the genomic diversity of Burkholderia species for the development of highly accurate diagnostics.</title>
        <authorList>
            <person name="Sahl J."/>
            <person name="Keim P."/>
            <person name="Wagner D."/>
        </authorList>
    </citation>
    <scope>NUCLEOTIDE SEQUENCE [LARGE SCALE GENOMIC DNA]</scope>
    <source>
        <strain evidence="1 2">MSMB1808WGS</strain>
    </source>
</reference>
<dbReference type="Proteomes" id="UP000056453">
    <property type="component" value="Unassembled WGS sequence"/>
</dbReference>
<sequence length="153" mass="17333">MKTLKTIELSGDNLLAAVTKALRKSYADLAILVRDMSLDQLLAHLAQHHPILDLSDVDTGSAEQLRDVILSRHEPLLADENDLVQAGEWDLWPLCEQLLDRYLVSLSPRMDVTHHKVWLVDDDNLRIAGDTPREAILRYYVTIKLGLEVTLDD</sequence>
<keyword evidence="2" id="KW-1185">Reference proteome</keyword>
<proteinExistence type="predicted"/>
<dbReference type="RefSeq" id="WP_059928303.1">
    <property type="nucleotide sequence ID" value="NZ_LPBG01000117.1"/>
</dbReference>
<evidence type="ECO:0000313" key="2">
    <source>
        <dbReference type="Proteomes" id="UP000056453"/>
    </source>
</evidence>
<accession>A0AAW3MYC9</accession>
<organism evidence="1 2">
    <name type="scientific">Burkholderia ubonensis</name>
    <dbReference type="NCBI Taxonomy" id="101571"/>
    <lineage>
        <taxon>Bacteria</taxon>
        <taxon>Pseudomonadati</taxon>
        <taxon>Pseudomonadota</taxon>
        <taxon>Betaproteobacteria</taxon>
        <taxon>Burkholderiales</taxon>
        <taxon>Burkholderiaceae</taxon>
        <taxon>Burkholderia</taxon>
        <taxon>Burkholderia cepacia complex</taxon>
    </lineage>
</organism>